<dbReference type="GO" id="GO:0071944">
    <property type="term" value="C:cell periphery"/>
    <property type="evidence" value="ECO:0007669"/>
    <property type="project" value="TreeGrafter"/>
</dbReference>
<dbReference type="AlphaFoldDB" id="A0AAN7I1K5"/>
<feature type="region of interest" description="Disordered" evidence="1">
    <location>
        <begin position="1"/>
        <end position="62"/>
    </location>
</feature>
<evidence type="ECO:0000259" key="2">
    <source>
        <dbReference type="Pfam" id="PF04424"/>
    </source>
</evidence>
<dbReference type="GO" id="GO:0071108">
    <property type="term" value="P:protein K48-linked deubiquitination"/>
    <property type="evidence" value="ECO:0007669"/>
    <property type="project" value="TreeGrafter"/>
</dbReference>
<reference evidence="3 4" key="1">
    <citation type="submission" date="2022-11" db="EMBL/GenBank/DDBJ databases">
        <title>Mucor velutinosus strain NIH1002 WGS.</title>
        <authorList>
            <person name="Subramanian P."/>
            <person name="Mullikin J.C."/>
            <person name="Segre J.A."/>
            <person name="Zelazny A.M."/>
        </authorList>
    </citation>
    <scope>NUCLEOTIDE SEQUENCE [LARGE SCALE GENOMIC DNA]</scope>
    <source>
        <strain evidence="3 4">NIH1002</strain>
    </source>
</reference>
<dbReference type="RefSeq" id="XP_064683348.1">
    <property type="nucleotide sequence ID" value="XM_064830846.1"/>
</dbReference>
<proteinExistence type="predicted"/>
<sequence>MALEANLKDLSIDATLKTEGPSTFVTEHDDKDNKTERKEASSGSSSSGEPVAPQTASAPVTEDVQSAPVFETVPDAVAQCDKDEYLVKTIDWRNKKVRIITQNENGPCPLVAICNVLFLRGDLEIQPPDREVVTFEYLVDRLGDYLLSHAPTDETVVAEPPLKNAENQPQPQPPKRQDTSEFVLTYRHNLDAAFSILPHLKSGLDVNIKFDSIHGFEPTAELAMFDLFNVNLVHGWVADPQDVETFDVVVNKCGTYNHAVELIVQADELSSRQSDHGLMVTKSLTTAEEEKLHEGFVATEFLKDTATQLTYFGLSLLLDSIPTDTLCVLFRNNHFSTVYRHPSLGLYMLVTDSGLVSERSVVWESLADIDQGSSEFCNGSFSKPNIQGSSSNSNTAVQDANTDLDYAIAVSIQDEQKRQHRQSMIEQQQSLAPPPSQAPLSQRQQAPIQKSSSNSSHKSSSNKKNNSCIIS</sequence>
<feature type="compositionally biased region" description="Basic and acidic residues" evidence="1">
    <location>
        <begin position="1"/>
        <end position="11"/>
    </location>
</feature>
<dbReference type="InterPro" id="IPR033979">
    <property type="entry name" value="MINDY_domain"/>
</dbReference>
<dbReference type="Proteomes" id="UP001304243">
    <property type="component" value="Unassembled WGS sequence"/>
</dbReference>
<dbReference type="GO" id="GO:0016807">
    <property type="term" value="F:cysteine-type carboxypeptidase activity"/>
    <property type="evidence" value="ECO:0007669"/>
    <property type="project" value="TreeGrafter"/>
</dbReference>
<evidence type="ECO:0000313" key="3">
    <source>
        <dbReference type="EMBL" id="KAK4516682.1"/>
    </source>
</evidence>
<protein>
    <recommendedName>
        <fullName evidence="2">MINDY deubiquitinase domain-containing protein</fullName>
    </recommendedName>
</protein>
<gene>
    <name evidence="3" type="ORF">ATC70_011660</name>
</gene>
<dbReference type="EMBL" id="JASEJX010000014">
    <property type="protein sequence ID" value="KAK4516682.1"/>
    <property type="molecule type" value="Genomic_DNA"/>
</dbReference>
<dbReference type="Pfam" id="PF04424">
    <property type="entry name" value="MINDY_DUB"/>
    <property type="match status" value="1"/>
</dbReference>
<dbReference type="GO" id="GO:0004843">
    <property type="term" value="F:cysteine-type deubiquitinase activity"/>
    <property type="evidence" value="ECO:0007669"/>
    <property type="project" value="InterPro"/>
</dbReference>
<dbReference type="InterPro" id="IPR007518">
    <property type="entry name" value="MINDY"/>
</dbReference>
<accession>A0AAN7I1K5</accession>
<dbReference type="GeneID" id="89955346"/>
<dbReference type="PANTHER" id="PTHR18063">
    <property type="entry name" value="NF-E2 INDUCIBLE PROTEIN"/>
    <property type="match status" value="1"/>
</dbReference>
<name>A0AAN7I1K5_9FUNG</name>
<feature type="compositionally biased region" description="Basic and acidic residues" evidence="1">
    <location>
        <begin position="26"/>
        <end position="40"/>
    </location>
</feature>
<feature type="domain" description="MINDY deubiquitinase" evidence="2">
    <location>
        <begin position="84"/>
        <end position="381"/>
    </location>
</feature>
<comment type="caution">
    <text evidence="3">The sequence shown here is derived from an EMBL/GenBank/DDBJ whole genome shotgun (WGS) entry which is preliminary data.</text>
</comment>
<evidence type="ECO:0000256" key="1">
    <source>
        <dbReference type="SAM" id="MobiDB-lite"/>
    </source>
</evidence>
<organism evidence="3 4">
    <name type="scientific">Mucor velutinosus</name>
    <dbReference type="NCBI Taxonomy" id="708070"/>
    <lineage>
        <taxon>Eukaryota</taxon>
        <taxon>Fungi</taxon>
        <taxon>Fungi incertae sedis</taxon>
        <taxon>Mucoromycota</taxon>
        <taxon>Mucoromycotina</taxon>
        <taxon>Mucoromycetes</taxon>
        <taxon>Mucorales</taxon>
        <taxon>Mucorineae</taxon>
        <taxon>Mucoraceae</taxon>
        <taxon>Mucor</taxon>
    </lineage>
</organism>
<dbReference type="GO" id="GO:0005829">
    <property type="term" value="C:cytosol"/>
    <property type="evidence" value="ECO:0007669"/>
    <property type="project" value="TreeGrafter"/>
</dbReference>
<keyword evidence="4" id="KW-1185">Reference proteome</keyword>
<dbReference type="PANTHER" id="PTHR18063:SF6">
    <property type="entry name" value="UBIQUITIN CARBOXYL-TERMINAL HYDROLASE"/>
    <property type="match status" value="1"/>
</dbReference>
<evidence type="ECO:0000313" key="4">
    <source>
        <dbReference type="Proteomes" id="UP001304243"/>
    </source>
</evidence>
<feature type="region of interest" description="Disordered" evidence="1">
    <location>
        <begin position="417"/>
        <end position="471"/>
    </location>
</feature>
<feature type="compositionally biased region" description="Low complexity" evidence="1">
    <location>
        <begin position="438"/>
        <end position="471"/>
    </location>
</feature>
<dbReference type="GO" id="GO:1990380">
    <property type="term" value="F:K48-linked deubiquitinase activity"/>
    <property type="evidence" value="ECO:0007669"/>
    <property type="project" value="InterPro"/>
</dbReference>